<dbReference type="EMBL" id="FOYM01000032">
    <property type="protein sequence ID" value="SFR14629.1"/>
    <property type="molecule type" value="Genomic_DNA"/>
</dbReference>
<proteinExistence type="predicted"/>
<keyword evidence="4" id="KW-1185">Reference proteome</keyword>
<evidence type="ECO:0000259" key="2">
    <source>
        <dbReference type="Pfam" id="PF14285"/>
    </source>
</evidence>
<feature type="domain" description="DUF4367" evidence="2">
    <location>
        <begin position="147"/>
        <end position="251"/>
    </location>
</feature>
<sequence length="255" mass="28947">MLNNSPEQIRKKLYEEYEDSLFKLIMHDAAEKEGKLFLEEKEKLKNTSEALPSGETFKRFNQQLDAHFKKPKAYARRQRMLRALNRTAVALLAIIVIFFTTVGTVQAVRVRVLNFLMNIQPEYTSFQLKDSGGGPEGGNLVVNWTNSYVPTYIPDGYKVSNISSSESYKRIIFENQQDKSHIIYTELSGANSPGVDTEDASEFETVSINGHKGTLMVKNSMVTIVWEMDNRILMVQTRTGKDTAMKVAEGVIYVK</sequence>
<feature type="transmembrane region" description="Helical" evidence="1">
    <location>
        <begin position="87"/>
        <end position="108"/>
    </location>
</feature>
<reference evidence="4" key="1">
    <citation type="submission" date="2016-10" db="EMBL/GenBank/DDBJ databases">
        <authorList>
            <person name="Varghese N."/>
            <person name="Submissions S."/>
        </authorList>
    </citation>
    <scope>NUCLEOTIDE SEQUENCE [LARGE SCALE GENOMIC DNA]</scope>
    <source>
        <strain evidence="4">DSM 3669</strain>
    </source>
</reference>
<protein>
    <recommendedName>
        <fullName evidence="2">DUF4367 domain-containing protein</fullName>
    </recommendedName>
</protein>
<dbReference type="RefSeq" id="WP_092486647.1">
    <property type="nucleotide sequence ID" value="NZ_FOYM01000032.1"/>
</dbReference>
<evidence type="ECO:0000313" key="4">
    <source>
        <dbReference type="Proteomes" id="UP000199584"/>
    </source>
</evidence>
<keyword evidence="1" id="KW-0472">Membrane</keyword>
<dbReference type="Pfam" id="PF14285">
    <property type="entry name" value="DUF4367"/>
    <property type="match status" value="1"/>
</dbReference>
<dbReference type="STRING" id="39060.SAMN05660706_13244"/>
<organism evidence="3 4">
    <name type="scientific">Desulfoscipio geothermicus DSM 3669</name>
    <dbReference type="NCBI Taxonomy" id="1121426"/>
    <lineage>
        <taxon>Bacteria</taxon>
        <taxon>Bacillati</taxon>
        <taxon>Bacillota</taxon>
        <taxon>Clostridia</taxon>
        <taxon>Eubacteriales</taxon>
        <taxon>Desulfallaceae</taxon>
        <taxon>Desulfoscipio</taxon>
    </lineage>
</organism>
<keyword evidence="1" id="KW-1133">Transmembrane helix</keyword>
<keyword evidence="1" id="KW-0812">Transmembrane</keyword>
<dbReference type="Proteomes" id="UP000199584">
    <property type="component" value="Unassembled WGS sequence"/>
</dbReference>
<dbReference type="AlphaFoldDB" id="A0A1I6EA69"/>
<gene>
    <name evidence="3" type="ORF">SAMN05660706_13244</name>
</gene>
<dbReference type="OrthoDB" id="2612814at2"/>
<dbReference type="InterPro" id="IPR025377">
    <property type="entry name" value="DUF4367"/>
</dbReference>
<accession>A0A1I6EA69</accession>
<evidence type="ECO:0000313" key="3">
    <source>
        <dbReference type="EMBL" id="SFR14629.1"/>
    </source>
</evidence>
<evidence type="ECO:0000256" key="1">
    <source>
        <dbReference type="SAM" id="Phobius"/>
    </source>
</evidence>
<name>A0A1I6EA69_9FIRM</name>